<organism evidence="4 5">
    <name type="scientific">Alloscardovia macacae</name>
    <dbReference type="NCBI Taxonomy" id="1160091"/>
    <lineage>
        <taxon>Bacteria</taxon>
        <taxon>Bacillati</taxon>
        <taxon>Actinomycetota</taxon>
        <taxon>Actinomycetes</taxon>
        <taxon>Bifidobacteriales</taxon>
        <taxon>Bifidobacteriaceae</taxon>
        <taxon>Alloscardovia</taxon>
    </lineage>
</organism>
<comment type="caution">
    <text evidence="4">The sequence shown here is derived from an EMBL/GenBank/DDBJ whole genome shotgun (WGS) entry which is preliminary data.</text>
</comment>
<feature type="domain" description="TerB N-terminal" evidence="2">
    <location>
        <begin position="213"/>
        <end position="338"/>
    </location>
</feature>
<dbReference type="InterPro" id="IPR028932">
    <property type="entry name" value="TerB-C"/>
</dbReference>
<dbReference type="STRING" id="1160091.B9T39_02845"/>
<feature type="domain" description="TerB-C" evidence="3">
    <location>
        <begin position="525"/>
        <end position="671"/>
    </location>
</feature>
<feature type="region of interest" description="Disordered" evidence="1">
    <location>
        <begin position="556"/>
        <end position="606"/>
    </location>
</feature>
<dbReference type="InterPro" id="IPR025266">
    <property type="entry name" value="TerB_N"/>
</dbReference>
<dbReference type="OrthoDB" id="2663344at2"/>
<name>A0A1Y2SZ98_9BIFI</name>
<evidence type="ECO:0000256" key="1">
    <source>
        <dbReference type="SAM" id="MobiDB-lite"/>
    </source>
</evidence>
<protein>
    <recommendedName>
        <fullName evidence="6">TerB-C domain-containing protein</fullName>
    </recommendedName>
</protein>
<dbReference type="Proteomes" id="UP000243540">
    <property type="component" value="Unassembled WGS sequence"/>
</dbReference>
<accession>A0A1Y2SZ98</accession>
<dbReference type="AlphaFoldDB" id="A0A1Y2SZ98"/>
<dbReference type="Pfam" id="PF13208">
    <property type="entry name" value="TerB_N"/>
    <property type="match status" value="1"/>
</dbReference>
<evidence type="ECO:0008006" key="6">
    <source>
        <dbReference type="Google" id="ProtNLM"/>
    </source>
</evidence>
<reference evidence="4 5" key="1">
    <citation type="submission" date="2017-04" db="EMBL/GenBank/DDBJ databases">
        <title>Draft genome sequences of Alloscardovia macacae UMA81211 and UMA81212 isolated from the feces of a rhesus macaque (Macaca mulatta).</title>
        <authorList>
            <person name="Albert K."/>
            <person name="Sela D.A."/>
        </authorList>
    </citation>
    <scope>NUCLEOTIDE SEQUENCE [LARGE SCALE GENOMIC DNA]</scope>
    <source>
        <strain evidence="4 5">UMA81212</strain>
    </source>
</reference>
<evidence type="ECO:0000313" key="5">
    <source>
        <dbReference type="Proteomes" id="UP000243540"/>
    </source>
</evidence>
<sequence length="682" mass="78579">MTVSEYIEHPSLKRVSCVYFVSFMNDGDVGILVQRISSRSGVQVDIAQFLAYAQEMYGIEAEPKLIGAQHQWVLCHPDTGAWLALLLQQWDEATGEYRECMDVKCGTLTPLLAAKPYITSAVRMRSSQWVGVFFGDDASAYEVSRLLDMAMELEDRKTATFILDEKPHTPQYEDSALPFARLNAPNSGHVWGSRHQLQMPEKIRDMMQLYDFADTSPAAKAKNFVRQGRFMAAYEDRTSWDFDVSKRYTTYHDLNLRELRGYFSWRAALRRGSVSPVSRSLAYMYISELLCGIGANSPKDVLRQLGHFEKNYVTTWGGSAMLNFIRTCQKDYAILHGFGAEVAKKYLTDKQTYYDGVLSVLKNAASYADKDVFQALCAFEEERLWSTPVFKEDHQRGEYLFAQLWRRLLAQESEESESFFEKCFGRQETRVWHPLREAVYWEELEATDTDVVLHPLRSYHLRSGRWSAREYDPEEFHRDVIEQMVHGADRIWRKQLKVRGRLQERSYEAWVEPHAQAVLDEYVAQQRRAEEEARRESVKIDFTELDTIRHDAHVTQESLLTQEERDGAEPSESTVSTESIQSDRAQGARAEETEETQNTPDTYGLDDQTLHILDALLAGDDVRGQLEQMHAMASLVAEQINEAFFEEIGDMVVDSDGQTITLVEDYRDDVRERRGEKIGRND</sequence>
<feature type="compositionally biased region" description="Polar residues" evidence="1">
    <location>
        <begin position="571"/>
        <end position="584"/>
    </location>
</feature>
<dbReference type="EMBL" id="NEKC01000005">
    <property type="protein sequence ID" value="OTA29557.1"/>
    <property type="molecule type" value="Genomic_DNA"/>
</dbReference>
<evidence type="ECO:0000259" key="3">
    <source>
        <dbReference type="Pfam" id="PF15615"/>
    </source>
</evidence>
<evidence type="ECO:0000259" key="2">
    <source>
        <dbReference type="Pfam" id="PF13208"/>
    </source>
</evidence>
<proteinExistence type="predicted"/>
<dbReference type="SUPFAM" id="SSF142906">
    <property type="entry name" value="YjbR-like"/>
    <property type="match status" value="1"/>
</dbReference>
<dbReference type="Gene3D" id="3.90.1150.30">
    <property type="match status" value="1"/>
</dbReference>
<gene>
    <name evidence="4" type="ORF">B9T39_02845</name>
</gene>
<evidence type="ECO:0000313" key="4">
    <source>
        <dbReference type="EMBL" id="OTA29557.1"/>
    </source>
</evidence>
<dbReference type="Pfam" id="PF15615">
    <property type="entry name" value="TerB_C"/>
    <property type="match status" value="1"/>
</dbReference>
<dbReference type="InterPro" id="IPR038056">
    <property type="entry name" value="YjbR-like_sf"/>
</dbReference>